<accession>A0A8K0QUS9</accession>
<dbReference type="Proteomes" id="UP000813461">
    <property type="component" value="Unassembled WGS sequence"/>
</dbReference>
<dbReference type="EMBL" id="JAGMVJ010000028">
    <property type="protein sequence ID" value="KAH7070035.1"/>
    <property type="molecule type" value="Genomic_DNA"/>
</dbReference>
<proteinExistence type="predicted"/>
<sequence>MSDVISRLQNVGGREQCMKPPLCGLRHGVDSMKLCVVGCDKHVGRKPPPHAAAEVVACPCERRRGRGTAALTSDILSSVTGAALMAGFGKRDCGNERCDRLPRGCARIEVDDAQPTRDEVPSGWKMRVDPRIASFLVSEASPAADERVGAHNVPQYQENYSPSRFMINCAGANMKFPPCARAVWCASLTQQRRSPLVRGNKPSTAWRRLDTTSGVSQRRPKPMAKLCEESAHELHVFVLSQLRLKRLRLRGQETIIAAKCIAKHHAAATNRINSRWEVRRAIGEEAVGVTATRLVHMGMLPSSCRSQTSLGWTPDPRSRAFGTQPSVRQCGTVTPPSWVQSCPHASCICGGEAHNRGSAQRRSHPQDECTTILSECDRSLCAVPQPCGTQL</sequence>
<keyword evidence="2" id="KW-1185">Reference proteome</keyword>
<organism evidence="1 2">
    <name type="scientific">Paraphoma chrysanthemicola</name>
    <dbReference type="NCBI Taxonomy" id="798071"/>
    <lineage>
        <taxon>Eukaryota</taxon>
        <taxon>Fungi</taxon>
        <taxon>Dikarya</taxon>
        <taxon>Ascomycota</taxon>
        <taxon>Pezizomycotina</taxon>
        <taxon>Dothideomycetes</taxon>
        <taxon>Pleosporomycetidae</taxon>
        <taxon>Pleosporales</taxon>
        <taxon>Pleosporineae</taxon>
        <taxon>Phaeosphaeriaceae</taxon>
        <taxon>Paraphoma</taxon>
    </lineage>
</organism>
<name>A0A8K0QUS9_9PLEO</name>
<protein>
    <submittedName>
        <fullName evidence="1">Uncharacterized protein</fullName>
    </submittedName>
</protein>
<reference evidence="1" key="1">
    <citation type="journal article" date="2021" name="Nat. Commun.">
        <title>Genetic determinants of endophytism in the Arabidopsis root mycobiome.</title>
        <authorList>
            <person name="Mesny F."/>
            <person name="Miyauchi S."/>
            <person name="Thiergart T."/>
            <person name="Pickel B."/>
            <person name="Atanasova L."/>
            <person name="Karlsson M."/>
            <person name="Huettel B."/>
            <person name="Barry K.W."/>
            <person name="Haridas S."/>
            <person name="Chen C."/>
            <person name="Bauer D."/>
            <person name="Andreopoulos W."/>
            <person name="Pangilinan J."/>
            <person name="LaButti K."/>
            <person name="Riley R."/>
            <person name="Lipzen A."/>
            <person name="Clum A."/>
            <person name="Drula E."/>
            <person name="Henrissat B."/>
            <person name="Kohler A."/>
            <person name="Grigoriev I.V."/>
            <person name="Martin F.M."/>
            <person name="Hacquard S."/>
        </authorList>
    </citation>
    <scope>NUCLEOTIDE SEQUENCE</scope>
    <source>
        <strain evidence="1">MPI-SDFR-AT-0120</strain>
    </source>
</reference>
<gene>
    <name evidence="1" type="ORF">FB567DRAFT_554829</name>
</gene>
<dbReference type="AlphaFoldDB" id="A0A8K0QUS9"/>
<evidence type="ECO:0000313" key="2">
    <source>
        <dbReference type="Proteomes" id="UP000813461"/>
    </source>
</evidence>
<evidence type="ECO:0000313" key="1">
    <source>
        <dbReference type="EMBL" id="KAH7070035.1"/>
    </source>
</evidence>
<comment type="caution">
    <text evidence="1">The sequence shown here is derived from an EMBL/GenBank/DDBJ whole genome shotgun (WGS) entry which is preliminary data.</text>
</comment>